<keyword evidence="3" id="KW-1185">Reference proteome</keyword>
<comment type="caution">
    <text evidence="2">The sequence shown here is derived from an EMBL/GenBank/DDBJ whole genome shotgun (WGS) entry which is preliminary data.</text>
</comment>
<dbReference type="PANTHER" id="PTHR43300">
    <property type="entry name" value="ACETYLTRANSFERASE"/>
    <property type="match status" value="1"/>
</dbReference>
<dbReference type="EMBL" id="SSMQ01000034">
    <property type="protein sequence ID" value="TKD02449.1"/>
    <property type="molecule type" value="Genomic_DNA"/>
</dbReference>
<comment type="similarity">
    <text evidence="1">Belongs to the transferase hexapeptide repeat family.</text>
</comment>
<dbReference type="RefSeq" id="WP_136932255.1">
    <property type="nucleotide sequence ID" value="NZ_SSMQ01000034.1"/>
</dbReference>
<dbReference type="InterPro" id="IPR050179">
    <property type="entry name" value="Trans_hexapeptide_repeat"/>
</dbReference>
<dbReference type="InterPro" id="IPR001451">
    <property type="entry name" value="Hexapep"/>
</dbReference>
<name>A0A4V6WQP3_9BACT</name>
<dbReference type="OrthoDB" id="9782091at2"/>
<dbReference type="GO" id="GO:0016740">
    <property type="term" value="F:transferase activity"/>
    <property type="evidence" value="ECO:0007669"/>
    <property type="project" value="UniProtKB-KW"/>
</dbReference>
<reference evidence="2 3" key="1">
    <citation type="submission" date="2019-04" db="EMBL/GenBank/DDBJ databases">
        <authorList>
            <person name="Li Y."/>
            <person name="Wang J."/>
        </authorList>
    </citation>
    <scope>NUCLEOTIDE SEQUENCE [LARGE SCALE GENOMIC DNA]</scope>
    <source>
        <strain evidence="2 3">DSM 14668</strain>
    </source>
</reference>
<accession>A0A4V6WQP3</accession>
<protein>
    <submittedName>
        <fullName evidence="2">N-acetyltransferase</fullName>
    </submittedName>
</protein>
<keyword evidence="2" id="KW-0808">Transferase</keyword>
<dbReference type="CDD" id="cd03358">
    <property type="entry name" value="LbH_WxcM_N_like"/>
    <property type="match status" value="1"/>
</dbReference>
<dbReference type="SUPFAM" id="SSF51161">
    <property type="entry name" value="Trimeric LpxA-like enzymes"/>
    <property type="match status" value="1"/>
</dbReference>
<dbReference type="Proteomes" id="UP000309215">
    <property type="component" value="Unassembled WGS sequence"/>
</dbReference>
<evidence type="ECO:0000256" key="1">
    <source>
        <dbReference type="ARBA" id="ARBA00007274"/>
    </source>
</evidence>
<dbReference type="AlphaFoldDB" id="A0A4V6WQP3"/>
<evidence type="ECO:0000313" key="2">
    <source>
        <dbReference type="EMBL" id="TKD02449.1"/>
    </source>
</evidence>
<dbReference type="InterPro" id="IPR011004">
    <property type="entry name" value="Trimer_LpxA-like_sf"/>
</dbReference>
<dbReference type="PANTHER" id="PTHR43300:SF4">
    <property type="entry name" value="ACYL-[ACYL-CARRIER-PROTEIN]--UDP-N-ACETYLGLUCOSAMINE O-ACYLTRANSFERASE"/>
    <property type="match status" value="1"/>
</dbReference>
<gene>
    <name evidence="2" type="ORF">E8A74_28565</name>
</gene>
<dbReference type="Pfam" id="PF00132">
    <property type="entry name" value="Hexapep"/>
    <property type="match status" value="3"/>
</dbReference>
<sequence>MQSPFVHPSAYVDEPSSLGEGTRVWHFCHVMPGARIGKRCVLGQGVFVASGVVIGDDVRIQNNVSLYEGTIVEDLVFLGPSCVLTNVTNPRAEIDRRGLYETTLIRRGATIGANATIVCGTTVGRHAFVGAGALVTRDVPDYALMTGVPARRTGTMSRHGQKLGRPGPDGLMVCPESGYRYRMEEGLVRCLDLPEDAPLPSGGRDLGKPYLRSRPG</sequence>
<organism evidence="2 3">
    <name type="scientific">Polyangium fumosum</name>
    <dbReference type="NCBI Taxonomy" id="889272"/>
    <lineage>
        <taxon>Bacteria</taxon>
        <taxon>Pseudomonadati</taxon>
        <taxon>Myxococcota</taxon>
        <taxon>Polyangia</taxon>
        <taxon>Polyangiales</taxon>
        <taxon>Polyangiaceae</taxon>
        <taxon>Polyangium</taxon>
    </lineage>
</organism>
<evidence type="ECO:0000313" key="3">
    <source>
        <dbReference type="Proteomes" id="UP000309215"/>
    </source>
</evidence>
<dbReference type="Gene3D" id="2.160.10.10">
    <property type="entry name" value="Hexapeptide repeat proteins"/>
    <property type="match status" value="1"/>
</dbReference>
<proteinExistence type="inferred from homology"/>